<dbReference type="InterPro" id="IPR051533">
    <property type="entry name" value="WaaL-like"/>
</dbReference>
<dbReference type="Pfam" id="PF04932">
    <property type="entry name" value="Wzy_C"/>
    <property type="match status" value="1"/>
</dbReference>
<comment type="caution">
    <text evidence="6">The sequence shown here is derived from an EMBL/GenBank/DDBJ whole genome shotgun (WGS) entry which is preliminary data.</text>
</comment>
<organism evidence="6">
    <name type="scientific">Thermomicrobium roseum</name>
    <dbReference type="NCBI Taxonomy" id="500"/>
    <lineage>
        <taxon>Bacteria</taxon>
        <taxon>Pseudomonadati</taxon>
        <taxon>Thermomicrobiota</taxon>
        <taxon>Thermomicrobia</taxon>
        <taxon>Thermomicrobiales</taxon>
        <taxon>Thermomicrobiaceae</taxon>
        <taxon>Thermomicrobium</taxon>
    </lineage>
</organism>
<keyword evidence="3" id="KW-1133">Transmembrane helix</keyword>
<feature type="domain" description="O-antigen ligase-related" evidence="5">
    <location>
        <begin position="265"/>
        <end position="399"/>
    </location>
</feature>
<keyword evidence="6" id="KW-0436">Ligase</keyword>
<dbReference type="PANTHER" id="PTHR37422">
    <property type="entry name" value="TEICHURONIC ACID BIOSYNTHESIS PROTEIN TUAE"/>
    <property type="match status" value="1"/>
</dbReference>
<dbReference type="EMBL" id="DSJL01000009">
    <property type="protein sequence ID" value="HEF64790.1"/>
    <property type="molecule type" value="Genomic_DNA"/>
</dbReference>
<dbReference type="InterPro" id="IPR007016">
    <property type="entry name" value="O-antigen_ligase-rel_domated"/>
</dbReference>
<evidence type="ECO:0000259" key="5">
    <source>
        <dbReference type="Pfam" id="PF04932"/>
    </source>
</evidence>
<protein>
    <submittedName>
        <fullName evidence="6">O-antigen ligase domain-containing protein</fullName>
    </submittedName>
</protein>
<gene>
    <name evidence="6" type="ORF">ENP47_04220</name>
</gene>
<keyword evidence="4" id="KW-0472">Membrane</keyword>
<evidence type="ECO:0000256" key="3">
    <source>
        <dbReference type="ARBA" id="ARBA00022989"/>
    </source>
</evidence>
<keyword evidence="2" id="KW-0812">Transmembrane</keyword>
<evidence type="ECO:0000313" key="6">
    <source>
        <dbReference type="EMBL" id="HEF64790.1"/>
    </source>
</evidence>
<proteinExistence type="predicted"/>
<evidence type="ECO:0000256" key="1">
    <source>
        <dbReference type="ARBA" id="ARBA00004141"/>
    </source>
</evidence>
<dbReference type="PANTHER" id="PTHR37422:SF13">
    <property type="entry name" value="LIPOPOLYSACCHARIDE BIOSYNTHESIS PROTEIN PA4999-RELATED"/>
    <property type="match status" value="1"/>
</dbReference>
<evidence type="ECO:0000256" key="2">
    <source>
        <dbReference type="ARBA" id="ARBA00022692"/>
    </source>
</evidence>
<dbReference type="AlphaFoldDB" id="A0A7C1K3V9"/>
<dbReference type="GO" id="GO:0016020">
    <property type="term" value="C:membrane"/>
    <property type="evidence" value="ECO:0007669"/>
    <property type="project" value="UniProtKB-SubCell"/>
</dbReference>
<accession>A0A7C1K3V9</accession>
<dbReference type="GO" id="GO:0016874">
    <property type="term" value="F:ligase activity"/>
    <property type="evidence" value="ECO:0007669"/>
    <property type="project" value="UniProtKB-KW"/>
</dbReference>
<name>A0A7C1K3V9_THERO</name>
<sequence length="476" mass="51583">MIERSSPVQRAFSRGRRIWPRWVDSTDLLTCLLLILLAVLATGLPFGIAVGLLGAMVIAGVWRPRAALLAVPATIPFAPLHAVIGGASFSVLELALVCAVGSVALREVWSCLRARSLRHSLSRAVELASRAAFAPLALALIVVGTASLGIVADPSHVRESLREWRWVIVEPIAYYVAALWLLKRPDGWRKLLGAWIGASVLAAIVCVTQWFSGGGLTVEGVRRLTGFYPHPNAAALALERPALLALAIGLGSTGRARYVWGCSSAVIGLATALTFSRGAMLALLLGTAAVLWTLHHRRWFYGLFLAGFLVGLFAVVAFPERLRAGLWADGEALRLAIWKSTLAMISDRPLTGVGLDQFLYQYAPRYIDPAAWPERFTSHPHNLFLDAWVTFGTNGIFLLASAVWLVVKTTRQRLVWPLDFAVGISLLGGLVHGLVDRGFFTPELSLSFWLAAVILDAPRTARSAAMETGGKPCECW</sequence>
<reference evidence="6" key="1">
    <citation type="journal article" date="2020" name="mSystems">
        <title>Genome- and Community-Level Interaction Insights into Carbon Utilization and Element Cycling Functions of Hydrothermarchaeota in Hydrothermal Sediment.</title>
        <authorList>
            <person name="Zhou Z."/>
            <person name="Liu Y."/>
            <person name="Xu W."/>
            <person name="Pan J."/>
            <person name="Luo Z.H."/>
            <person name="Li M."/>
        </authorList>
    </citation>
    <scope>NUCLEOTIDE SEQUENCE [LARGE SCALE GENOMIC DNA]</scope>
    <source>
        <strain evidence="6">SpSt-222</strain>
    </source>
</reference>
<evidence type="ECO:0000256" key="4">
    <source>
        <dbReference type="ARBA" id="ARBA00023136"/>
    </source>
</evidence>
<comment type="subcellular location">
    <subcellularLocation>
        <location evidence="1">Membrane</location>
        <topology evidence="1">Multi-pass membrane protein</topology>
    </subcellularLocation>
</comment>